<sequence>MSPMRLEFIVPVACIVMMGLLGVVQLGLNADVLAWSDRNEDDRYLRVKVRTSRNGWYSSVVIAFRAIPDSYSGTSSGLIFWSSIGAIVDTVLLLVLTLRKRSFIVERSDSDKNVSHRSLPIKPIVYTILTVVFLRPLIVLLYIFIYHYTQATRTLAYLDLYNLSNTHYPASEGTFTPETWFCGIRSHVATVYPYGHHERNELSRLCNEARTTRWILLPMLVVSMLVVFGVLWMQRSASARAARNDGEAVDVHRDRRTSDADTMKERSEDLEHGTE</sequence>
<accession>A0A6A6WDA7</accession>
<reference evidence="3" key="1">
    <citation type="journal article" date="2020" name="Stud. Mycol.">
        <title>101 Dothideomycetes genomes: a test case for predicting lifestyles and emergence of pathogens.</title>
        <authorList>
            <person name="Haridas S."/>
            <person name="Albert R."/>
            <person name="Binder M."/>
            <person name="Bloem J."/>
            <person name="Labutti K."/>
            <person name="Salamov A."/>
            <person name="Andreopoulos B."/>
            <person name="Baker S."/>
            <person name="Barry K."/>
            <person name="Bills G."/>
            <person name="Bluhm B."/>
            <person name="Cannon C."/>
            <person name="Castanera R."/>
            <person name="Culley D."/>
            <person name="Daum C."/>
            <person name="Ezra D."/>
            <person name="Gonzalez J."/>
            <person name="Henrissat B."/>
            <person name="Kuo A."/>
            <person name="Liang C."/>
            <person name="Lipzen A."/>
            <person name="Lutzoni F."/>
            <person name="Magnuson J."/>
            <person name="Mondo S."/>
            <person name="Nolan M."/>
            <person name="Ohm R."/>
            <person name="Pangilinan J."/>
            <person name="Park H.-J."/>
            <person name="Ramirez L."/>
            <person name="Alfaro M."/>
            <person name="Sun H."/>
            <person name="Tritt A."/>
            <person name="Yoshinaga Y."/>
            <person name="Zwiers L.-H."/>
            <person name="Turgeon B."/>
            <person name="Goodwin S."/>
            <person name="Spatafora J."/>
            <person name="Crous P."/>
            <person name="Grigoriev I."/>
        </authorList>
    </citation>
    <scope>NUCLEOTIDE SEQUENCE</scope>
    <source>
        <strain evidence="3">CBS 121739</strain>
    </source>
</reference>
<feature type="transmembrane region" description="Helical" evidence="2">
    <location>
        <begin position="7"/>
        <end position="28"/>
    </location>
</feature>
<dbReference type="EMBL" id="ML996569">
    <property type="protein sequence ID" value="KAF2759547.1"/>
    <property type="molecule type" value="Genomic_DNA"/>
</dbReference>
<protein>
    <submittedName>
        <fullName evidence="3">Uncharacterized protein</fullName>
    </submittedName>
</protein>
<evidence type="ECO:0000256" key="1">
    <source>
        <dbReference type="SAM" id="MobiDB-lite"/>
    </source>
</evidence>
<keyword evidence="2" id="KW-0812">Transmembrane</keyword>
<evidence type="ECO:0000256" key="2">
    <source>
        <dbReference type="SAM" id="Phobius"/>
    </source>
</evidence>
<evidence type="ECO:0000313" key="3">
    <source>
        <dbReference type="EMBL" id="KAF2759547.1"/>
    </source>
</evidence>
<dbReference type="RefSeq" id="XP_033601998.1">
    <property type="nucleotide sequence ID" value="XM_033746733.1"/>
</dbReference>
<evidence type="ECO:0000313" key="4">
    <source>
        <dbReference type="Proteomes" id="UP000799437"/>
    </source>
</evidence>
<feature type="region of interest" description="Disordered" evidence="1">
    <location>
        <begin position="243"/>
        <end position="275"/>
    </location>
</feature>
<keyword evidence="2" id="KW-1133">Transmembrane helix</keyword>
<feature type="transmembrane region" description="Helical" evidence="2">
    <location>
        <begin position="124"/>
        <end position="145"/>
    </location>
</feature>
<keyword evidence="4" id="KW-1185">Reference proteome</keyword>
<gene>
    <name evidence="3" type="ORF">EJ05DRAFT_498756</name>
</gene>
<dbReference type="Proteomes" id="UP000799437">
    <property type="component" value="Unassembled WGS sequence"/>
</dbReference>
<feature type="transmembrane region" description="Helical" evidence="2">
    <location>
        <begin position="78"/>
        <end position="98"/>
    </location>
</feature>
<keyword evidence="2" id="KW-0472">Membrane</keyword>
<dbReference type="AlphaFoldDB" id="A0A6A6WDA7"/>
<proteinExistence type="predicted"/>
<feature type="transmembrane region" description="Helical" evidence="2">
    <location>
        <begin position="214"/>
        <end position="233"/>
    </location>
</feature>
<name>A0A6A6WDA7_9PEZI</name>
<organism evidence="3 4">
    <name type="scientific">Pseudovirgaria hyperparasitica</name>
    <dbReference type="NCBI Taxonomy" id="470096"/>
    <lineage>
        <taxon>Eukaryota</taxon>
        <taxon>Fungi</taxon>
        <taxon>Dikarya</taxon>
        <taxon>Ascomycota</taxon>
        <taxon>Pezizomycotina</taxon>
        <taxon>Dothideomycetes</taxon>
        <taxon>Dothideomycetes incertae sedis</taxon>
        <taxon>Acrospermales</taxon>
        <taxon>Acrospermaceae</taxon>
        <taxon>Pseudovirgaria</taxon>
    </lineage>
</organism>
<dbReference type="GeneID" id="54487787"/>